<dbReference type="AlphaFoldDB" id="A0A516NRC7"/>
<reference evidence="2 3" key="1">
    <citation type="submission" date="2019-07" db="EMBL/GenBank/DDBJ databases">
        <title>Complete Genome Sequence and Methylome Analysis of Nocardia otitidis-caviarum NEB252.</title>
        <authorList>
            <person name="Fomenkov A."/>
            <person name="Anton B.P."/>
            <person name="Vincze T."/>
            <person name="Roberts R.J."/>
        </authorList>
    </citation>
    <scope>NUCLEOTIDE SEQUENCE [LARGE SCALE GENOMIC DNA]</scope>
    <source>
        <strain evidence="2 3">NEB252</strain>
    </source>
</reference>
<feature type="domain" description="Knr4/Smi1-like" evidence="1">
    <location>
        <begin position="11"/>
        <end position="139"/>
    </location>
</feature>
<dbReference type="GeneID" id="80335518"/>
<evidence type="ECO:0000313" key="2">
    <source>
        <dbReference type="EMBL" id="QDP81404.1"/>
    </source>
</evidence>
<dbReference type="Proteomes" id="UP000317039">
    <property type="component" value="Chromosome"/>
</dbReference>
<dbReference type="EMBL" id="CP041695">
    <property type="protein sequence ID" value="QDP81404.1"/>
    <property type="molecule type" value="Genomic_DNA"/>
</dbReference>
<evidence type="ECO:0000313" key="3">
    <source>
        <dbReference type="Proteomes" id="UP000317039"/>
    </source>
</evidence>
<evidence type="ECO:0000259" key="1">
    <source>
        <dbReference type="SMART" id="SM00860"/>
    </source>
</evidence>
<dbReference type="SMART" id="SM00860">
    <property type="entry name" value="SMI1_KNR4"/>
    <property type="match status" value="1"/>
</dbReference>
<organism evidence="2 3">
    <name type="scientific">Nocardia otitidiscaviarum</name>
    <dbReference type="NCBI Taxonomy" id="1823"/>
    <lineage>
        <taxon>Bacteria</taxon>
        <taxon>Bacillati</taxon>
        <taxon>Actinomycetota</taxon>
        <taxon>Actinomycetes</taxon>
        <taxon>Mycobacteriales</taxon>
        <taxon>Nocardiaceae</taxon>
        <taxon>Nocardia</taxon>
    </lineage>
</organism>
<dbReference type="RefSeq" id="WP_143982494.1">
    <property type="nucleotide sequence ID" value="NZ_CP041695.1"/>
</dbReference>
<dbReference type="InterPro" id="IPR037883">
    <property type="entry name" value="Knr4/Smi1-like_sf"/>
</dbReference>
<name>A0A516NRC7_9NOCA</name>
<protein>
    <submittedName>
        <fullName evidence="2">SMI1/KNR4 family protein</fullName>
    </submittedName>
</protein>
<dbReference type="KEGG" id="nod:FOH10_24465"/>
<proteinExistence type="predicted"/>
<sequence length="148" mass="17030">MKVGLEHAEAPADAADLDRLERLLERPLPADYRRFMLAHGGGRMEPNDQAVKEVFSLRNGAPNWQSLWWKLSVFSERLPDWLLPVADDEYGNLIAISTRQEDFGSVWHWDHEGEDDEADPPTESNIEWRAADWREFTLSLRAITGDVE</sequence>
<dbReference type="Pfam" id="PF09346">
    <property type="entry name" value="SMI1_KNR4"/>
    <property type="match status" value="1"/>
</dbReference>
<dbReference type="InterPro" id="IPR018958">
    <property type="entry name" value="Knr4/Smi1-like_dom"/>
</dbReference>
<accession>A0A516NRC7</accession>
<gene>
    <name evidence="2" type="ORF">FOH10_24465</name>
</gene>
<dbReference type="Gene3D" id="3.40.1580.10">
    <property type="entry name" value="SMI1/KNR4-like"/>
    <property type="match status" value="1"/>
</dbReference>
<dbReference type="SUPFAM" id="SSF160631">
    <property type="entry name" value="SMI1/KNR4-like"/>
    <property type="match status" value="1"/>
</dbReference>